<evidence type="ECO:0000256" key="2">
    <source>
        <dbReference type="ARBA" id="ARBA00023242"/>
    </source>
</evidence>
<name>A0A4S4KL29_9APHY</name>
<evidence type="ECO:0000313" key="5">
    <source>
        <dbReference type="EMBL" id="THG99151.1"/>
    </source>
</evidence>
<comment type="subcellular location">
    <subcellularLocation>
        <location evidence="1">Nucleus</location>
    </subcellularLocation>
</comment>
<dbReference type="AlphaFoldDB" id="A0A4S4KL29"/>
<organism evidence="5 6">
    <name type="scientific">Hermanssonia centrifuga</name>
    <dbReference type="NCBI Taxonomy" id="98765"/>
    <lineage>
        <taxon>Eukaryota</taxon>
        <taxon>Fungi</taxon>
        <taxon>Dikarya</taxon>
        <taxon>Basidiomycota</taxon>
        <taxon>Agaricomycotina</taxon>
        <taxon>Agaricomycetes</taxon>
        <taxon>Polyporales</taxon>
        <taxon>Meruliaceae</taxon>
        <taxon>Hermanssonia</taxon>
    </lineage>
</organism>
<dbReference type="PANTHER" id="PTHR31001">
    <property type="entry name" value="UNCHARACTERIZED TRANSCRIPTIONAL REGULATORY PROTEIN"/>
    <property type="match status" value="1"/>
</dbReference>
<evidence type="ECO:0008006" key="7">
    <source>
        <dbReference type="Google" id="ProtNLM"/>
    </source>
</evidence>
<feature type="region of interest" description="Disordered" evidence="4">
    <location>
        <begin position="46"/>
        <end position="77"/>
    </location>
</feature>
<gene>
    <name evidence="5" type="ORF">EW026_g3156</name>
</gene>
<protein>
    <recommendedName>
        <fullName evidence="7">Transcription factor domain-containing protein</fullName>
    </recommendedName>
</protein>
<dbReference type="PANTHER" id="PTHR31001:SF56">
    <property type="entry name" value="ZN(2)-C6 FUNGAL-TYPE DOMAIN-CONTAINING PROTEIN"/>
    <property type="match status" value="1"/>
</dbReference>
<feature type="coiled-coil region" evidence="3">
    <location>
        <begin position="16"/>
        <end position="43"/>
    </location>
</feature>
<keyword evidence="2" id="KW-0539">Nucleus</keyword>
<keyword evidence="6" id="KW-1185">Reference proteome</keyword>
<evidence type="ECO:0000256" key="4">
    <source>
        <dbReference type="SAM" id="MobiDB-lite"/>
    </source>
</evidence>
<keyword evidence="3" id="KW-0175">Coiled coil</keyword>
<accession>A0A4S4KL29</accession>
<dbReference type="InterPro" id="IPR050613">
    <property type="entry name" value="Sec_Metabolite_Reg"/>
</dbReference>
<reference evidence="5 6" key="1">
    <citation type="submission" date="2019-02" db="EMBL/GenBank/DDBJ databases">
        <title>Genome sequencing of the rare red list fungi Phlebia centrifuga.</title>
        <authorList>
            <person name="Buettner E."/>
            <person name="Kellner H."/>
        </authorList>
    </citation>
    <scope>NUCLEOTIDE SEQUENCE [LARGE SCALE GENOMIC DNA]</scope>
    <source>
        <strain evidence="5 6">DSM 108282</strain>
    </source>
</reference>
<dbReference type="GO" id="GO:0005634">
    <property type="term" value="C:nucleus"/>
    <property type="evidence" value="ECO:0007669"/>
    <property type="project" value="UniProtKB-SubCell"/>
</dbReference>
<evidence type="ECO:0000256" key="1">
    <source>
        <dbReference type="ARBA" id="ARBA00004123"/>
    </source>
</evidence>
<evidence type="ECO:0000256" key="3">
    <source>
        <dbReference type="SAM" id="Coils"/>
    </source>
</evidence>
<dbReference type="EMBL" id="SGPJ01000090">
    <property type="protein sequence ID" value="THG99151.1"/>
    <property type="molecule type" value="Genomic_DNA"/>
</dbReference>
<proteinExistence type="predicted"/>
<comment type="caution">
    <text evidence="5">The sequence shown here is derived from an EMBL/GenBank/DDBJ whole genome shotgun (WGS) entry which is preliminary data.</text>
</comment>
<dbReference type="Proteomes" id="UP000309038">
    <property type="component" value="Unassembled WGS sequence"/>
</dbReference>
<evidence type="ECO:0000313" key="6">
    <source>
        <dbReference type="Proteomes" id="UP000309038"/>
    </source>
</evidence>
<sequence>MRPRATSRFWDPDSRAQTLGEQVNSMSAKIKELESALAAAHLQLRVGTEPPEESQGRDPSTRTGVRRRSYGDGTGSLAIDQDGMSRYYGDTAASEYLAGLIPGDSLCAVQDLPDTRELGLPPEVIELFTAFPFGLRDRSYSKALFLLFVPTLERATELAEYYYQRFGWMYNIITRQDLDKEILDHIYRDPDCPTLNDIHPHRLAIFFSVMAIGVTRSFEHNATHQAERYHILAAAAISLAPIVREAMSATIQALLCINAFLFSRAHGIASEETWLLIGICEEEYDSGLEGFHSWKFRYSAACIWPTLRNSSAKVASYQATMALDRKIRSFPIPVHLQPPLQGFENRTWSKDPASAMQQYALIVEREMNLLFLHRNYLAVAIKMQTQNPLAHKFGGSVIATFRSVSRMCLALKDLYYLHPKPIGHIWLFWSGIFSACVVFSALVIKSPGCPLAEAALTEFSSACSLFEEGAEPCRHPKAMLLLNHLKRRAEDSYSTYLASPENHAKQLYLGRLAGHMDELNILGGLQGVIRHSSRFSLDSLVSIPSRTSNVRTQLAHEELPVPSNEGAYEGPSSQFTDMPRPFDITTMDCFGLADMGYQDPSPPGLPTYEQIMNADPTQTYTPSWQPSSQAVGHAVPSAESLGVEFTGGGFEQYADAQMTASLTGNEGESIWRSFLEGLMNESPEILQNFPF</sequence>
<dbReference type="CDD" id="cd12148">
    <property type="entry name" value="fungal_TF_MHR"/>
    <property type="match status" value="1"/>
</dbReference>